<dbReference type="Proteomes" id="UP001175000">
    <property type="component" value="Unassembled WGS sequence"/>
</dbReference>
<dbReference type="EMBL" id="JAULSU010000001">
    <property type="protein sequence ID" value="KAK0633917.1"/>
    <property type="molecule type" value="Genomic_DNA"/>
</dbReference>
<proteinExistence type="predicted"/>
<dbReference type="AlphaFoldDB" id="A0AA39XH58"/>
<organism evidence="2 3">
    <name type="scientific">Immersiella caudata</name>
    <dbReference type="NCBI Taxonomy" id="314043"/>
    <lineage>
        <taxon>Eukaryota</taxon>
        <taxon>Fungi</taxon>
        <taxon>Dikarya</taxon>
        <taxon>Ascomycota</taxon>
        <taxon>Pezizomycotina</taxon>
        <taxon>Sordariomycetes</taxon>
        <taxon>Sordariomycetidae</taxon>
        <taxon>Sordariales</taxon>
        <taxon>Lasiosphaeriaceae</taxon>
        <taxon>Immersiella</taxon>
    </lineage>
</organism>
<sequence length="133" mass="14330">MAVQATLSSPMARHLLPRPAFVQGDVQGLGVNDLAVVRETTEDRILKVGHFLVGLIRPLELACSQPDPDSGAPQPGCTTLPSSTVKTLKDLRGSEPLSAIARNTAPRKEAPKVVSRSTPLWQCYSLTDKHHKS</sequence>
<evidence type="ECO:0000313" key="2">
    <source>
        <dbReference type="EMBL" id="KAK0633917.1"/>
    </source>
</evidence>
<feature type="region of interest" description="Disordered" evidence="1">
    <location>
        <begin position="96"/>
        <end position="116"/>
    </location>
</feature>
<feature type="region of interest" description="Disordered" evidence="1">
    <location>
        <begin position="64"/>
        <end position="83"/>
    </location>
</feature>
<gene>
    <name evidence="2" type="ORF">B0T14DRAFT_83852</name>
</gene>
<comment type="caution">
    <text evidence="2">The sequence shown here is derived from an EMBL/GenBank/DDBJ whole genome shotgun (WGS) entry which is preliminary data.</text>
</comment>
<evidence type="ECO:0000256" key="1">
    <source>
        <dbReference type="SAM" id="MobiDB-lite"/>
    </source>
</evidence>
<reference evidence="2" key="1">
    <citation type="submission" date="2023-06" db="EMBL/GenBank/DDBJ databases">
        <title>Genome-scale phylogeny and comparative genomics of the fungal order Sordariales.</title>
        <authorList>
            <consortium name="Lawrence Berkeley National Laboratory"/>
            <person name="Hensen N."/>
            <person name="Bonometti L."/>
            <person name="Westerberg I."/>
            <person name="Brannstrom I.O."/>
            <person name="Guillou S."/>
            <person name="Cros-Aarteil S."/>
            <person name="Calhoun S."/>
            <person name="Haridas S."/>
            <person name="Kuo A."/>
            <person name="Mondo S."/>
            <person name="Pangilinan J."/>
            <person name="Riley R."/>
            <person name="Labutti K."/>
            <person name="Andreopoulos B."/>
            <person name="Lipzen A."/>
            <person name="Chen C."/>
            <person name="Yanf M."/>
            <person name="Daum C."/>
            <person name="Ng V."/>
            <person name="Clum A."/>
            <person name="Steindorff A."/>
            <person name="Ohm R."/>
            <person name="Martin F."/>
            <person name="Silar P."/>
            <person name="Natvig D."/>
            <person name="Lalanne C."/>
            <person name="Gautier V."/>
            <person name="Ament-Velasquez S.L."/>
            <person name="Kruys A."/>
            <person name="Hutchinson M.I."/>
            <person name="Powell A.J."/>
            <person name="Barry K."/>
            <person name="Miller A.N."/>
            <person name="Grigoriev I.V."/>
            <person name="Debuchy R."/>
            <person name="Gladieux P."/>
            <person name="Thoren M.H."/>
            <person name="Johannesson H."/>
        </authorList>
    </citation>
    <scope>NUCLEOTIDE SEQUENCE</scope>
    <source>
        <strain evidence="2">CBS 606.72</strain>
    </source>
</reference>
<evidence type="ECO:0000313" key="3">
    <source>
        <dbReference type="Proteomes" id="UP001175000"/>
    </source>
</evidence>
<accession>A0AA39XH58</accession>
<protein>
    <submittedName>
        <fullName evidence="2">Uncharacterized protein</fullName>
    </submittedName>
</protein>
<name>A0AA39XH58_9PEZI</name>
<keyword evidence="3" id="KW-1185">Reference proteome</keyword>